<dbReference type="PANTHER" id="PTHR43630:SF2">
    <property type="entry name" value="GLYCOSYLTRANSFERASE"/>
    <property type="match status" value="1"/>
</dbReference>
<dbReference type="InterPro" id="IPR011990">
    <property type="entry name" value="TPR-like_helical_dom_sf"/>
</dbReference>
<dbReference type="EC" id="2.4.-.-" evidence="3"/>
<organism evidence="3 4">
    <name type="scientific">Tahibacter amnicola</name>
    <dbReference type="NCBI Taxonomy" id="2976241"/>
    <lineage>
        <taxon>Bacteria</taxon>
        <taxon>Pseudomonadati</taxon>
        <taxon>Pseudomonadota</taxon>
        <taxon>Gammaproteobacteria</taxon>
        <taxon>Lysobacterales</taxon>
        <taxon>Rhodanobacteraceae</taxon>
        <taxon>Tahibacter</taxon>
    </lineage>
</organism>
<gene>
    <name evidence="3" type="ORF">N4264_23795</name>
</gene>
<sequence>MTSLPFATQICLCMIVRDEAAVIERCLASVRGHIAAWAVVDTGSSDATPSLIRHALRALPGQLVQRPWVDFSTNRNQALDLAGRQAPYALILDADEVLETEPSVRFPRRLQAPGYFLRQRPDGSELEYRAARLLRCDAGWRWHGVLHEYPVAGDAALYPLDGLSVRSYADGARSRRPAREKYRDDARVLERALARDPHNLRYRFYLAQSLRDAGDTVGALETYRTRAAGGGWDEEAWYAAFQVAVLLERLDAPGPEVVAAYRAAYAARICRAEPLCELARYLRMRCEFVDAHRAAAQAASTPAPPDLLFVDQSVYRWRAWDEQALAAWHLGHRDECARICRGLLQSPLLPMAERPRVAGNLAVCG</sequence>
<keyword evidence="3" id="KW-0328">Glycosyltransferase</keyword>
<evidence type="ECO:0000256" key="1">
    <source>
        <dbReference type="ARBA" id="ARBA00038494"/>
    </source>
</evidence>
<evidence type="ECO:0000313" key="4">
    <source>
        <dbReference type="Proteomes" id="UP001064632"/>
    </source>
</evidence>
<dbReference type="Gene3D" id="3.90.550.10">
    <property type="entry name" value="Spore Coat Polysaccharide Biosynthesis Protein SpsA, Chain A"/>
    <property type="match status" value="1"/>
</dbReference>
<dbReference type="Gene3D" id="1.25.40.10">
    <property type="entry name" value="Tetratricopeptide repeat domain"/>
    <property type="match status" value="1"/>
</dbReference>
<dbReference type="EMBL" id="CP104694">
    <property type="protein sequence ID" value="UXI67721.1"/>
    <property type="molecule type" value="Genomic_DNA"/>
</dbReference>
<dbReference type="Proteomes" id="UP001064632">
    <property type="component" value="Chromosome"/>
</dbReference>
<proteinExistence type="inferred from homology"/>
<feature type="domain" description="Glycosyltransferase 2-like" evidence="2">
    <location>
        <begin position="12"/>
        <end position="100"/>
    </location>
</feature>
<dbReference type="Pfam" id="PF00535">
    <property type="entry name" value="Glycos_transf_2"/>
    <property type="match status" value="1"/>
</dbReference>
<keyword evidence="3" id="KW-0808">Transferase</keyword>
<evidence type="ECO:0000259" key="2">
    <source>
        <dbReference type="Pfam" id="PF00535"/>
    </source>
</evidence>
<dbReference type="InterPro" id="IPR029044">
    <property type="entry name" value="Nucleotide-diphossugar_trans"/>
</dbReference>
<keyword evidence="4" id="KW-1185">Reference proteome</keyword>
<protein>
    <submittedName>
        <fullName evidence="3">Glycosyltransferase</fullName>
        <ecNumber evidence="3">2.4.-.-</ecNumber>
    </submittedName>
</protein>
<comment type="similarity">
    <text evidence="1">Belongs to the glycosyltransferase 2 family. WaaE/KdtX subfamily.</text>
</comment>
<reference evidence="3" key="1">
    <citation type="submission" date="2022-09" db="EMBL/GenBank/DDBJ databases">
        <title>Tahibacter sp. nov., isolated from a fresh water.</title>
        <authorList>
            <person name="Baek J.H."/>
            <person name="Lee J.K."/>
            <person name="Kim J.M."/>
            <person name="Jeon C.O."/>
        </authorList>
    </citation>
    <scope>NUCLEOTIDE SEQUENCE</scope>
    <source>
        <strain evidence="3">W38</strain>
    </source>
</reference>
<dbReference type="SUPFAM" id="SSF53448">
    <property type="entry name" value="Nucleotide-diphospho-sugar transferases"/>
    <property type="match status" value="1"/>
</dbReference>
<evidence type="ECO:0000313" key="3">
    <source>
        <dbReference type="EMBL" id="UXI67721.1"/>
    </source>
</evidence>
<dbReference type="InterPro" id="IPR001173">
    <property type="entry name" value="Glyco_trans_2-like"/>
</dbReference>
<name>A0ABY6BGI5_9GAMM</name>
<accession>A0ABY6BGI5</accession>
<dbReference type="GO" id="GO:0016757">
    <property type="term" value="F:glycosyltransferase activity"/>
    <property type="evidence" value="ECO:0007669"/>
    <property type="project" value="UniProtKB-KW"/>
</dbReference>
<dbReference type="RefSeq" id="WP_261694691.1">
    <property type="nucleotide sequence ID" value="NZ_CP104694.1"/>
</dbReference>
<dbReference type="PANTHER" id="PTHR43630">
    <property type="entry name" value="POLY-BETA-1,6-N-ACETYL-D-GLUCOSAMINE SYNTHASE"/>
    <property type="match status" value="1"/>
</dbReference>